<sequence length="261" mass="29352">MPTEIPRLHLCLQSVGYLSPIPLQTLNIPTAFLTSNLKNSKRKVVYWKRWRMHPESHICGSIPSSPCLKELRLPILPGPMSASMERVSNCVHMLKHISLPTTTSFRFFYCKFGSRRRSGIEVELRQFVFHMLVNSLTILNLSGDDFVACHGDLSPKVWASVENTASDIPAVLCCSTPYPGSFNRERVGVPKLQFDLLHKGFQTVVTTDDFVRGLLQPLNLGHLSVLEVMMECNELSSNTFSDFFAFSPNLRIALIRGGVIE</sequence>
<reference evidence="1 2" key="1">
    <citation type="submission" date="2015-12" db="EMBL/GenBank/DDBJ databases">
        <title>Draft genome sequence of Moniliophthora roreri, the causal agent of frosty pod rot of cacao.</title>
        <authorList>
            <person name="Aime M.C."/>
            <person name="Diaz-Valderrama J.R."/>
            <person name="Kijpornyongpan T."/>
            <person name="Phillips-Mora W."/>
        </authorList>
    </citation>
    <scope>NUCLEOTIDE SEQUENCE [LARGE SCALE GENOMIC DNA]</scope>
    <source>
        <strain evidence="1 2">MCA 2952</strain>
    </source>
</reference>
<dbReference type="Proteomes" id="UP000054988">
    <property type="component" value="Unassembled WGS sequence"/>
</dbReference>
<dbReference type="AlphaFoldDB" id="A0A0W0FSL8"/>
<dbReference type="EMBL" id="LATX01001702">
    <property type="protein sequence ID" value="KTB39160.1"/>
    <property type="molecule type" value="Genomic_DNA"/>
</dbReference>
<gene>
    <name evidence="1" type="ORF">WG66_8250</name>
</gene>
<comment type="caution">
    <text evidence="1">The sequence shown here is derived from an EMBL/GenBank/DDBJ whole genome shotgun (WGS) entry which is preliminary data.</text>
</comment>
<protein>
    <submittedName>
        <fullName evidence="1">Uncharacterized protein</fullName>
    </submittedName>
</protein>
<evidence type="ECO:0000313" key="1">
    <source>
        <dbReference type="EMBL" id="KTB39160.1"/>
    </source>
</evidence>
<proteinExistence type="predicted"/>
<evidence type="ECO:0000313" key="2">
    <source>
        <dbReference type="Proteomes" id="UP000054988"/>
    </source>
</evidence>
<accession>A0A0W0FSL8</accession>
<name>A0A0W0FSL8_MONRR</name>
<organism evidence="1 2">
    <name type="scientific">Moniliophthora roreri</name>
    <name type="common">Frosty pod rot fungus</name>
    <name type="synonym">Monilia roreri</name>
    <dbReference type="NCBI Taxonomy" id="221103"/>
    <lineage>
        <taxon>Eukaryota</taxon>
        <taxon>Fungi</taxon>
        <taxon>Dikarya</taxon>
        <taxon>Basidiomycota</taxon>
        <taxon>Agaricomycotina</taxon>
        <taxon>Agaricomycetes</taxon>
        <taxon>Agaricomycetidae</taxon>
        <taxon>Agaricales</taxon>
        <taxon>Marasmiineae</taxon>
        <taxon>Marasmiaceae</taxon>
        <taxon>Moniliophthora</taxon>
    </lineage>
</organism>